<dbReference type="Pfam" id="PF00379">
    <property type="entry name" value="Chitin_bind_4"/>
    <property type="match status" value="2"/>
</dbReference>
<dbReference type="EMBL" id="JBDJPC010000007">
    <property type="protein sequence ID" value="KAL1494868.1"/>
    <property type="molecule type" value="Genomic_DNA"/>
</dbReference>
<evidence type="ECO:0008006" key="5">
    <source>
        <dbReference type="Google" id="ProtNLM"/>
    </source>
</evidence>
<keyword evidence="2" id="KW-0732">Signal</keyword>
<comment type="caution">
    <text evidence="3">The sequence shown here is derived from an EMBL/GenBank/DDBJ whole genome shotgun (WGS) entry which is preliminary data.</text>
</comment>
<protein>
    <recommendedName>
        <fullName evidence="5">Cuticle protein 6</fullName>
    </recommendedName>
</protein>
<dbReference type="Proteomes" id="UP001566132">
    <property type="component" value="Unassembled WGS sequence"/>
</dbReference>
<proteinExistence type="predicted"/>
<reference evidence="3 4" key="1">
    <citation type="submission" date="2024-05" db="EMBL/GenBank/DDBJ databases">
        <title>Genetic variation in Jamaican populations of the coffee berry borer (Hypothenemus hampei).</title>
        <authorList>
            <person name="Errbii M."/>
            <person name="Myrie A."/>
        </authorList>
    </citation>
    <scope>NUCLEOTIDE SEQUENCE [LARGE SCALE GENOMIC DNA]</scope>
    <source>
        <strain evidence="3">JA-Hopewell-2020-01-JO</strain>
        <tissue evidence="3">Whole body</tissue>
    </source>
</reference>
<keyword evidence="1" id="KW-0193">Cuticle</keyword>
<organism evidence="3 4">
    <name type="scientific">Hypothenemus hampei</name>
    <name type="common">Coffee berry borer</name>
    <dbReference type="NCBI Taxonomy" id="57062"/>
    <lineage>
        <taxon>Eukaryota</taxon>
        <taxon>Metazoa</taxon>
        <taxon>Ecdysozoa</taxon>
        <taxon>Arthropoda</taxon>
        <taxon>Hexapoda</taxon>
        <taxon>Insecta</taxon>
        <taxon>Pterygota</taxon>
        <taxon>Neoptera</taxon>
        <taxon>Endopterygota</taxon>
        <taxon>Coleoptera</taxon>
        <taxon>Polyphaga</taxon>
        <taxon>Cucujiformia</taxon>
        <taxon>Curculionidae</taxon>
        <taxon>Scolytinae</taxon>
        <taxon>Hypothenemus</taxon>
    </lineage>
</organism>
<dbReference type="InterPro" id="IPR050468">
    <property type="entry name" value="Cuticle_Struct_Prot"/>
</dbReference>
<evidence type="ECO:0000313" key="3">
    <source>
        <dbReference type="EMBL" id="KAL1494868.1"/>
    </source>
</evidence>
<dbReference type="GO" id="GO:0042302">
    <property type="term" value="F:structural constituent of cuticle"/>
    <property type="evidence" value="ECO:0007669"/>
    <property type="project" value="UniProtKB-UniRule"/>
</dbReference>
<evidence type="ECO:0000313" key="4">
    <source>
        <dbReference type="Proteomes" id="UP001566132"/>
    </source>
</evidence>
<keyword evidence="4" id="KW-1185">Reference proteome</keyword>
<evidence type="ECO:0000256" key="2">
    <source>
        <dbReference type="SAM" id="SignalP"/>
    </source>
</evidence>
<dbReference type="InterPro" id="IPR000618">
    <property type="entry name" value="Insect_cuticle"/>
</dbReference>
<feature type="signal peptide" evidence="2">
    <location>
        <begin position="1"/>
        <end position="22"/>
    </location>
</feature>
<dbReference type="AlphaFoldDB" id="A0ABD1EJI5"/>
<evidence type="ECO:0000256" key="1">
    <source>
        <dbReference type="PROSITE-ProRule" id="PRU00497"/>
    </source>
</evidence>
<accession>A0ABD1EJI5</accession>
<feature type="chain" id="PRO_5044776639" description="Cuticle protein 6" evidence="2">
    <location>
        <begin position="23"/>
        <end position="385"/>
    </location>
</feature>
<dbReference type="PANTHER" id="PTHR10380">
    <property type="entry name" value="CUTICLE PROTEIN"/>
    <property type="match status" value="1"/>
</dbReference>
<dbReference type="PROSITE" id="PS51155">
    <property type="entry name" value="CHIT_BIND_RR_2"/>
    <property type="match status" value="2"/>
</dbReference>
<name>A0ABD1EJI5_HYPHA</name>
<sequence>MWNTNIWFGLLICATLLTIIKTYDIPSNPQYHIQTDEGPERYFRYQTLSGQFRKEKRLEDGTVIGTYAWIDDDGILRQRDYIADNAGYRITKSKNLYVGRNIPVGDAVKAAKKYPASAGTLVSSRDRPVPIRPSVVTVSLPKVTTPVPVISSTVGTPCASCIISPTTYKPDISQFGSSSFGPHVEISNNALPVSTGIPIISTTARPYVEITPGGVAITTEAPLALEHLKTNVEAINNLQYQNTFDGLTAYGDNNPNSLEYNPYVSPVSKGVFFQNGPTYPIDRNGHTYRGTKRYLAKLGSGYEKQYPEYDGVSVTNDGFRYYIPRAYHEEETEPGNEKTGSFGYIDPFGIRRVIYYNAKPGQGFLHRKNNRYVGFDATPYDPRPY</sequence>
<dbReference type="PANTHER" id="PTHR10380:SF206">
    <property type="entry name" value="GH27759P"/>
    <property type="match status" value="1"/>
</dbReference>
<gene>
    <name evidence="3" type="ORF">ABEB36_010386</name>
</gene>